<keyword evidence="4" id="KW-1185">Reference proteome</keyword>
<keyword evidence="2" id="KW-0472">Membrane</keyword>
<sequence>MNLDIAHYAAAVGAALADLPDDIRAELLEDLPAHLSEVAAEVEAEGGTLEDRLGPPAAYAAELRATLGPSAPPARGARLSALVTEAKGRLRTTDRQIGRIIGYASLSEFGQLLRPAWWVVRGYLAAWILCSVVSAGNGPQGALPRIGDSVVGGLIVTAALIVASVWLGRTASTRVKRWQRVGAGLVSAALVLFGIGLLVTVDDAATRDYSSYQEYPGQWVDASWQGGGNLVVVDSKGQVLTQVSIINLDSESYVDAKIHNCEAILAWEYERWPVLARLCRHQGLYPSESPTDAPTATTSATPSATTTTATPSATATASPSPTR</sequence>
<evidence type="ECO:0000313" key="3">
    <source>
        <dbReference type="EMBL" id="MFC4130830.1"/>
    </source>
</evidence>
<feature type="region of interest" description="Disordered" evidence="1">
    <location>
        <begin position="286"/>
        <end position="323"/>
    </location>
</feature>
<accession>A0ABV8LIS3</accession>
<feature type="transmembrane region" description="Helical" evidence="2">
    <location>
        <begin position="181"/>
        <end position="201"/>
    </location>
</feature>
<dbReference type="RefSeq" id="WP_253757137.1">
    <property type="nucleotide sequence ID" value="NZ_JAMZDZ010000001.1"/>
</dbReference>
<feature type="transmembrane region" description="Helical" evidence="2">
    <location>
        <begin position="118"/>
        <end position="138"/>
    </location>
</feature>
<dbReference type="EMBL" id="JBHSAY010000005">
    <property type="protein sequence ID" value="MFC4130830.1"/>
    <property type="molecule type" value="Genomic_DNA"/>
</dbReference>
<protein>
    <submittedName>
        <fullName evidence="3">Uncharacterized protein</fullName>
    </submittedName>
</protein>
<proteinExistence type="predicted"/>
<evidence type="ECO:0000313" key="4">
    <source>
        <dbReference type="Proteomes" id="UP001595816"/>
    </source>
</evidence>
<gene>
    <name evidence="3" type="ORF">ACFOZ4_09470</name>
</gene>
<evidence type="ECO:0000256" key="1">
    <source>
        <dbReference type="SAM" id="MobiDB-lite"/>
    </source>
</evidence>
<organism evidence="3 4">
    <name type="scientific">Hamadaea flava</name>
    <dbReference type="NCBI Taxonomy" id="1742688"/>
    <lineage>
        <taxon>Bacteria</taxon>
        <taxon>Bacillati</taxon>
        <taxon>Actinomycetota</taxon>
        <taxon>Actinomycetes</taxon>
        <taxon>Micromonosporales</taxon>
        <taxon>Micromonosporaceae</taxon>
        <taxon>Hamadaea</taxon>
    </lineage>
</organism>
<evidence type="ECO:0000256" key="2">
    <source>
        <dbReference type="SAM" id="Phobius"/>
    </source>
</evidence>
<feature type="transmembrane region" description="Helical" evidence="2">
    <location>
        <begin position="150"/>
        <end position="169"/>
    </location>
</feature>
<dbReference type="Proteomes" id="UP001595816">
    <property type="component" value="Unassembled WGS sequence"/>
</dbReference>
<name>A0ABV8LIS3_9ACTN</name>
<comment type="caution">
    <text evidence="3">The sequence shown here is derived from an EMBL/GenBank/DDBJ whole genome shotgun (WGS) entry which is preliminary data.</text>
</comment>
<keyword evidence="2" id="KW-0812">Transmembrane</keyword>
<keyword evidence="2" id="KW-1133">Transmembrane helix</keyword>
<reference evidence="4" key="1">
    <citation type="journal article" date="2019" name="Int. J. Syst. Evol. Microbiol.">
        <title>The Global Catalogue of Microorganisms (GCM) 10K type strain sequencing project: providing services to taxonomists for standard genome sequencing and annotation.</title>
        <authorList>
            <consortium name="The Broad Institute Genomics Platform"/>
            <consortium name="The Broad Institute Genome Sequencing Center for Infectious Disease"/>
            <person name="Wu L."/>
            <person name="Ma J."/>
        </authorList>
    </citation>
    <scope>NUCLEOTIDE SEQUENCE [LARGE SCALE GENOMIC DNA]</scope>
    <source>
        <strain evidence="4">CGMCC 4.7289</strain>
    </source>
</reference>